<evidence type="ECO:0008006" key="5">
    <source>
        <dbReference type="Google" id="ProtNLM"/>
    </source>
</evidence>
<evidence type="ECO:0000256" key="1">
    <source>
        <dbReference type="SAM" id="MobiDB-lite"/>
    </source>
</evidence>
<reference evidence="3 4" key="1">
    <citation type="submission" date="2017-09" db="EMBL/GenBank/DDBJ databases">
        <title>Depth-based differentiation of microbial function through sediment-hosted aquifers and enrichment of novel symbionts in the deep terrestrial subsurface.</title>
        <authorList>
            <person name="Probst A.J."/>
            <person name="Ladd B."/>
            <person name="Jarett J.K."/>
            <person name="Geller-Mcgrath D.E."/>
            <person name="Sieber C.M."/>
            <person name="Emerson J.B."/>
            <person name="Anantharaman K."/>
            <person name="Thomas B.C."/>
            <person name="Malmstrom R."/>
            <person name="Stieglmeier M."/>
            <person name="Klingl A."/>
            <person name="Woyke T."/>
            <person name="Ryan C.M."/>
            <person name="Banfield J.F."/>
        </authorList>
    </citation>
    <scope>NUCLEOTIDE SEQUENCE [LARGE SCALE GENOMIC DNA]</scope>
    <source>
        <strain evidence="3">CG11_big_fil_rev_8_21_14_0_20_43_7</strain>
    </source>
</reference>
<organism evidence="3 4">
    <name type="scientific">Candidatus Magasanikbacteria bacterium CG11_big_fil_rev_8_21_14_0_20_43_7</name>
    <dbReference type="NCBI Taxonomy" id="1974654"/>
    <lineage>
        <taxon>Bacteria</taxon>
        <taxon>Candidatus Magasanikiibacteriota</taxon>
    </lineage>
</organism>
<evidence type="ECO:0000313" key="3">
    <source>
        <dbReference type="EMBL" id="PIR03447.1"/>
    </source>
</evidence>
<evidence type="ECO:0000256" key="2">
    <source>
        <dbReference type="SAM" id="Phobius"/>
    </source>
</evidence>
<keyword evidence="2" id="KW-0812">Transmembrane</keyword>
<name>A0A2H0N3G3_9BACT</name>
<dbReference type="EMBL" id="PCWM01000006">
    <property type="protein sequence ID" value="PIR03447.1"/>
    <property type="molecule type" value="Genomic_DNA"/>
</dbReference>
<sequence>MASKTKRIIQTCSVCEKTGHNKRRCSLVTKPYLQKAIQKTQSAVGSIHIPDDTTPASPPPKRNTTKHYVPIVIGKSVAQSAYLIDLSEKNKQSDPSWDAIHSFREKLAQSIDRRTVDFAASIRATKKSKERNSRTQRMSPAFHFPKISMPQFHVPHVHLHLPHITIPRAPSFPRFHVSVSFFSSFSRVSIRRFVPVLFVLLLLIALPLPAMSAYQSIRADSAHIVSASTDAFVSLQKSTTAAFQANTVLAQSELQNALVGFNEVETFLDQDTYRVLADIIGTIPFIGDHVTSRRAMINAGQHIALGNTYMVKGISDAYVKGDMPMTERLSILTAHIEQALPQYEEARRDLVSVNPNILSKDQQAVFEEFLVLYSAYIDDMRDLANLSHVLYDVFGGDTFHRYLLLFQNNHEIRPTGGFIGSFAILDTQKGKIENIDIPGGGSYDVQGQFDKYIVPPLPLQLVNDRWELQDVNWFFDFPTTARKAESFVTDARGVTFDGTIAVNASVIKRLLRVIGPVVASDYDMLLDAENILPTLQHHVEGDYTASVGEAPKEILTNVLDELLSAVQTIQPQQLIILLQELHEALGEKEIQVALKDTASDARLSSFGWTGSMLQSDPRQEYLAVVATNLQGQKSDARITQHIEHRAEVQEDGSVIVRATISRTHTGDETEEFYGATNITYMRTYVPQGSILLDAGGFSYPPEDAFHVPEQWYKTDTDLDTIEKEVGIHKDTGTRITNEFGKTAFGNWMIVPPGETKEIWFTYQLPFSVVDKKIGRDRISEIFFSQPDAVSRYSLFVQKQSGVDATFSSTVTYPYGWLPRWKSMRTIDLTPTGAYMETILTTDVVYGIVLEQHI</sequence>
<dbReference type="Pfam" id="PF13196">
    <property type="entry name" value="DUF4012"/>
    <property type="match status" value="1"/>
</dbReference>
<dbReference type="Proteomes" id="UP000229782">
    <property type="component" value="Unassembled WGS sequence"/>
</dbReference>
<keyword evidence="2" id="KW-1133">Transmembrane helix</keyword>
<proteinExistence type="predicted"/>
<comment type="caution">
    <text evidence="3">The sequence shown here is derived from an EMBL/GenBank/DDBJ whole genome shotgun (WGS) entry which is preliminary data.</text>
</comment>
<feature type="transmembrane region" description="Helical" evidence="2">
    <location>
        <begin position="193"/>
        <end position="214"/>
    </location>
</feature>
<keyword evidence="2" id="KW-0472">Membrane</keyword>
<evidence type="ECO:0000313" key="4">
    <source>
        <dbReference type="Proteomes" id="UP000229782"/>
    </source>
</evidence>
<feature type="region of interest" description="Disordered" evidence="1">
    <location>
        <begin position="43"/>
        <end position="63"/>
    </location>
</feature>
<dbReference type="AlphaFoldDB" id="A0A2H0N3G3"/>
<dbReference type="InterPro" id="IPR025101">
    <property type="entry name" value="DUF4012"/>
</dbReference>
<gene>
    <name evidence="3" type="ORF">COV60_00200</name>
</gene>
<protein>
    <recommendedName>
        <fullName evidence="5">DUF4012 domain-containing protein</fullName>
    </recommendedName>
</protein>
<accession>A0A2H0N3G3</accession>